<protein>
    <submittedName>
        <fullName evidence="1">Uncharacterized protein</fullName>
    </submittedName>
</protein>
<gene>
    <name evidence="1" type="ORF">H4S07_003736</name>
</gene>
<evidence type="ECO:0000313" key="2">
    <source>
        <dbReference type="Proteomes" id="UP001140096"/>
    </source>
</evidence>
<accession>A0ACC1LF08</accession>
<dbReference type="EMBL" id="JANBUP010001297">
    <property type="protein sequence ID" value="KAJ2806718.1"/>
    <property type="molecule type" value="Genomic_DNA"/>
</dbReference>
<sequence>MQSPSSLQLLPLHITESVVDYVVGSPRSLFFEGEPSDKNKDTYEDTRRQAIMPLLWVCRNFRTIVYSCFCKVYTLELNMISNVVSAQRSSWPQCMRMIEYPTHYLSKELVLRLDQWTMFNGKMREALLNSRFSGFSFPSAQLLILDFIPGKINCSTKAEGMTIESNIIAFAELLWQMAPEATEIKLTSQFFLGQVRKTDKLRFIDTIFQLHQYYNRIGQKSNFVDGFAKVLKSKISDVVCLECRLNGGTPSRIHLSEDNHGRLLQLAQQSAATLQSLSVYIGKVKDATGIILRSDRSRVQYPCLHTLKLYGKQIESSTRARHG</sequence>
<organism evidence="1 2">
    <name type="scientific">Coemansia furcata</name>
    <dbReference type="NCBI Taxonomy" id="417177"/>
    <lineage>
        <taxon>Eukaryota</taxon>
        <taxon>Fungi</taxon>
        <taxon>Fungi incertae sedis</taxon>
        <taxon>Zoopagomycota</taxon>
        <taxon>Kickxellomycotina</taxon>
        <taxon>Kickxellomycetes</taxon>
        <taxon>Kickxellales</taxon>
        <taxon>Kickxellaceae</taxon>
        <taxon>Coemansia</taxon>
    </lineage>
</organism>
<evidence type="ECO:0000313" key="1">
    <source>
        <dbReference type="EMBL" id="KAJ2806718.1"/>
    </source>
</evidence>
<proteinExistence type="predicted"/>
<reference evidence="1" key="1">
    <citation type="submission" date="2022-07" db="EMBL/GenBank/DDBJ databases">
        <title>Phylogenomic reconstructions and comparative analyses of Kickxellomycotina fungi.</title>
        <authorList>
            <person name="Reynolds N.K."/>
            <person name="Stajich J.E."/>
            <person name="Barry K."/>
            <person name="Grigoriev I.V."/>
            <person name="Crous P."/>
            <person name="Smith M.E."/>
        </authorList>
    </citation>
    <scope>NUCLEOTIDE SEQUENCE</scope>
    <source>
        <strain evidence="1">CBS 102833</strain>
    </source>
</reference>
<keyword evidence="2" id="KW-1185">Reference proteome</keyword>
<dbReference type="Proteomes" id="UP001140096">
    <property type="component" value="Unassembled WGS sequence"/>
</dbReference>
<name>A0ACC1LF08_9FUNG</name>
<comment type="caution">
    <text evidence="1">The sequence shown here is derived from an EMBL/GenBank/DDBJ whole genome shotgun (WGS) entry which is preliminary data.</text>
</comment>